<organism evidence="1">
    <name type="scientific">Arion vulgaris</name>
    <dbReference type="NCBI Taxonomy" id="1028688"/>
    <lineage>
        <taxon>Eukaryota</taxon>
        <taxon>Metazoa</taxon>
        <taxon>Spiralia</taxon>
        <taxon>Lophotrochozoa</taxon>
        <taxon>Mollusca</taxon>
        <taxon>Gastropoda</taxon>
        <taxon>Heterobranchia</taxon>
        <taxon>Euthyneura</taxon>
        <taxon>Panpulmonata</taxon>
        <taxon>Eupulmonata</taxon>
        <taxon>Stylommatophora</taxon>
        <taxon>Helicina</taxon>
        <taxon>Arionoidea</taxon>
        <taxon>Arionidae</taxon>
        <taxon>Arion</taxon>
    </lineage>
</organism>
<dbReference type="EMBL" id="HACG01033632">
    <property type="protein sequence ID" value="CEK80497.1"/>
    <property type="molecule type" value="Transcribed_RNA"/>
</dbReference>
<dbReference type="AlphaFoldDB" id="A0A0B7AIV4"/>
<name>A0A0B7AIV4_9EUPU</name>
<gene>
    <name evidence="1" type="primary">ORF121238</name>
</gene>
<sequence>MMKQITLQSMAHGQTGQTISRTQQHLVIHILKYVLRSFDNETNHGTVCSTWPNGTEKQAHAAELGNSCVKTLVSTYCFRSFFSEH</sequence>
<accession>A0A0B7AIV4</accession>
<proteinExistence type="predicted"/>
<evidence type="ECO:0000313" key="1">
    <source>
        <dbReference type="EMBL" id="CEK80497.1"/>
    </source>
</evidence>
<protein>
    <submittedName>
        <fullName evidence="1">Uncharacterized protein</fullName>
    </submittedName>
</protein>
<reference evidence="1" key="1">
    <citation type="submission" date="2014-12" db="EMBL/GenBank/DDBJ databases">
        <title>Insight into the proteome of Arion vulgaris.</title>
        <authorList>
            <person name="Aradska J."/>
            <person name="Bulat T."/>
            <person name="Smidak R."/>
            <person name="Sarate P."/>
            <person name="Gangsoo J."/>
            <person name="Sialana F."/>
            <person name="Bilban M."/>
            <person name="Lubec G."/>
        </authorList>
    </citation>
    <scope>NUCLEOTIDE SEQUENCE</scope>
    <source>
        <tissue evidence="1">Skin</tissue>
    </source>
</reference>